<dbReference type="SUPFAM" id="SSF109854">
    <property type="entry name" value="DinB/YfiT-like putative metalloenzymes"/>
    <property type="match status" value="1"/>
</dbReference>
<accession>A0ABV8JNA9</accession>
<dbReference type="InterPro" id="IPR034660">
    <property type="entry name" value="DinB/YfiT-like"/>
</dbReference>
<keyword evidence="3" id="KW-1185">Reference proteome</keyword>
<sequence>MEHLFESVLNNRKFLYKILTETPKEDLLKIPEGFRNNIWWNIAHTVITPQILVYKFSGLQMRVPEALVEKFKKGTVPDGNATDEEIKEIAAFLISTLEWMKEDYNNGLFKNYSSYTTSANVTLNKVEDALAFNLFHEGLHRGAIIALQKML</sequence>
<evidence type="ECO:0000313" key="3">
    <source>
        <dbReference type="Proteomes" id="UP001595814"/>
    </source>
</evidence>
<evidence type="ECO:0000259" key="1">
    <source>
        <dbReference type="Pfam" id="PF12867"/>
    </source>
</evidence>
<proteinExistence type="predicted"/>
<dbReference type="Pfam" id="PF12867">
    <property type="entry name" value="DinB_2"/>
    <property type="match status" value="1"/>
</dbReference>
<gene>
    <name evidence="2" type="ORF">ACFOUT_06825</name>
</gene>
<dbReference type="Proteomes" id="UP001595814">
    <property type="component" value="Unassembled WGS sequence"/>
</dbReference>
<protein>
    <submittedName>
        <fullName evidence="2">DinB family protein</fullName>
    </submittedName>
</protein>
<comment type="caution">
    <text evidence="2">The sequence shown here is derived from an EMBL/GenBank/DDBJ whole genome shotgun (WGS) entry which is preliminary data.</text>
</comment>
<feature type="domain" description="DinB-like" evidence="1">
    <location>
        <begin position="15"/>
        <end position="144"/>
    </location>
</feature>
<organism evidence="2 3">
    <name type="scientific">Euzebyella saccharophila</name>
    <dbReference type="NCBI Taxonomy" id="679664"/>
    <lineage>
        <taxon>Bacteria</taxon>
        <taxon>Pseudomonadati</taxon>
        <taxon>Bacteroidota</taxon>
        <taxon>Flavobacteriia</taxon>
        <taxon>Flavobacteriales</taxon>
        <taxon>Flavobacteriaceae</taxon>
        <taxon>Euzebyella</taxon>
    </lineage>
</organism>
<dbReference type="Gene3D" id="1.20.120.450">
    <property type="entry name" value="dinb family like domain"/>
    <property type="match status" value="1"/>
</dbReference>
<evidence type="ECO:0000313" key="2">
    <source>
        <dbReference type="EMBL" id="MFC4095581.1"/>
    </source>
</evidence>
<reference evidence="3" key="1">
    <citation type="journal article" date="2019" name="Int. J. Syst. Evol. Microbiol.">
        <title>The Global Catalogue of Microorganisms (GCM) 10K type strain sequencing project: providing services to taxonomists for standard genome sequencing and annotation.</title>
        <authorList>
            <consortium name="The Broad Institute Genomics Platform"/>
            <consortium name="The Broad Institute Genome Sequencing Center for Infectious Disease"/>
            <person name="Wu L."/>
            <person name="Ma J."/>
        </authorList>
    </citation>
    <scope>NUCLEOTIDE SEQUENCE [LARGE SCALE GENOMIC DNA]</scope>
    <source>
        <strain evidence="3">CECT 7477</strain>
    </source>
</reference>
<dbReference type="RefSeq" id="WP_192460752.1">
    <property type="nucleotide sequence ID" value="NZ_JACYFJ010000001.1"/>
</dbReference>
<dbReference type="InterPro" id="IPR024775">
    <property type="entry name" value="DinB-like"/>
</dbReference>
<name>A0ABV8JNA9_9FLAO</name>
<dbReference type="EMBL" id="JBHSAW010000004">
    <property type="protein sequence ID" value="MFC4095581.1"/>
    <property type="molecule type" value="Genomic_DNA"/>
</dbReference>